<gene>
    <name evidence="1" type="ORF">H8S00_09110</name>
</gene>
<sequence>MKNYIQKGISLTLVASMVVCGFSGCGTTKTTDNTDKTLGTAKETNNEANVEALLTGKLGDAKDTDKKETVYVEMNADGTVTKTTVSDVLKVKGKDNISDVSDLTDITNISGDEAFTTDNGKLIWENKGKDISYQGTTTKSAPIDIKVSYYLDDKEISPEDLAGKSGKVKIVYDYTNNSKEVAGNFVPFITLTGMILDDNFSNVTVDNGKVVDYDDNKIVVGYAAPGFKDHLLDTIDKAKDYISDIDIPESVTITADVKDFSMDMALTVATSELGDIDLKDTFDFSDIEEKMDELKDGTDELVNGATKLNNGANELKSGSSKINSGASDIAKYTSTLSDGTKELLGKYSIFNQSLLEALASADDGAGKLNKGAKDLSSGLATAKAAFEDTKKSQGLNNGAKALNKGAKEANAGVKQLAQTLQGTPSSIQTQIDGIIAKLNAATGGLISSEKVLNQIVEGINGAVTKGMDLNTVLTAKGLDVNTYYTLLQAYYSVQTLESVKSTFEAQISASAADIQKLLAGMDSLEAGTTSLSSGVTKLYSGIKQLNTGAATLAKGTADLKSGTGELKSKIGAASPQIKSGIGTVNSGASQISDGAKTLAAGTKTLDNGIVTLANGTKDLKDGTIKLNKEGISKITEIFGEDTKDAVNKIEDVLNAGKKYNSFSGINSDMSGDVKFIFKTAEIKSEK</sequence>
<accession>A0ABR7F3E8</accession>
<dbReference type="Proteomes" id="UP000597877">
    <property type="component" value="Unassembled WGS sequence"/>
</dbReference>
<dbReference type="RefSeq" id="WP_021953745.1">
    <property type="nucleotide sequence ID" value="NZ_JACOOZ010000006.1"/>
</dbReference>
<dbReference type="EMBL" id="JACOOZ010000006">
    <property type="protein sequence ID" value="MBC5668139.1"/>
    <property type="molecule type" value="Genomic_DNA"/>
</dbReference>
<comment type="caution">
    <text evidence="1">The sequence shown here is derived from an EMBL/GenBank/DDBJ whole genome shotgun (WGS) entry which is preliminary data.</text>
</comment>
<dbReference type="PROSITE" id="PS51257">
    <property type="entry name" value="PROKAR_LIPOPROTEIN"/>
    <property type="match status" value="1"/>
</dbReference>
<evidence type="ECO:0000313" key="1">
    <source>
        <dbReference type="EMBL" id="MBC5668139.1"/>
    </source>
</evidence>
<protein>
    <recommendedName>
        <fullName evidence="3">X-X-X-Leu-X-X-Gly heptad repeats</fullName>
    </recommendedName>
</protein>
<dbReference type="InterPro" id="IPR023908">
    <property type="entry name" value="xxxLxxG_rpt"/>
</dbReference>
<keyword evidence="2" id="KW-1185">Reference proteome</keyword>
<proteinExistence type="predicted"/>
<name>A0ABR7F3E8_9FIRM</name>
<organism evidence="1 2">
    <name type="scientific">Eubacterium segne</name>
    <dbReference type="NCBI Taxonomy" id="2763045"/>
    <lineage>
        <taxon>Bacteria</taxon>
        <taxon>Bacillati</taxon>
        <taxon>Bacillota</taxon>
        <taxon>Clostridia</taxon>
        <taxon>Eubacteriales</taxon>
        <taxon>Eubacteriaceae</taxon>
        <taxon>Eubacterium</taxon>
    </lineage>
</organism>
<evidence type="ECO:0000313" key="2">
    <source>
        <dbReference type="Proteomes" id="UP000597877"/>
    </source>
</evidence>
<evidence type="ECO:0008006" key="3">
    <source>
        <dbReference type="Google" id="ProtNLM"/>
    </source>
</evidence>
<dbReference type="Gene3D" id="1.10.287.950">
    <property type="entry name" value="Methyl-accepting chemotaxis protein"/>
    <property type="match status" value="2"/>
</dbReference>
<dbReference type="NCBIfam" id="TIGR03057">
    <property type="entry name" value="xxxLxxG_by_4"/>
    <property type="match status" value="4"/>
</dbReference>
<reference evidence="1 2" key="1">
    <citation type="submission" date="2020-08" db="EMBL/GenBank/DDBJ databases">
        <title>Genome public.</title>
        <authorList>
            <person name="Liu C."/>
            <person name="Sun Q."/>
        </authorList>
    </citation>
    <scope>NUCLEOTIDE SEQUENCE [LARGE SCALE GENOMIC DNA]</scope>
    <source>
        <strain evidence="1 2">BX4</strain>
    </source>
</reference>